<dbReference type="EMBL" id="QGKY02000094">
    <property type="protein sequence ID" value="KAF2601960.1"/>
    <property type="molecule type" value="Genomic_DNA"/>
</dbReference>
<reference evidence="2" key="1">
    <citation type="submission" date="2019-12" db="EMBL/GenBank/DDBJ databases">
        <title>Genome sequencing and annotation of Brassica cretica.</title>
        <authorList>
            <person name="Studholme D.J."/>
            <person name="Sarris P.F."/>
        </authorList>
    </citation>
    <scope>NUCLEOTIDE SEQUENCE</scope>
    <source>
        <strain evidence="2">PFS-102/07</strain>
        <tissue evidence="2">Leaf</tissue>
    </source>
</reference>
<protein>
    <recommendedName>
        <fullName evidence="1">RNase H type-1 domain-containing protein</fullName>
    </recommendedName>
</protein>
<dbReference type="GO" id="GO:0003676">
    <property type="term" value="F:nucleic acid binding"/>
    <property type="evidence" value="ECO:0007669"/>
    <property type="project" value="InterPro"/>
</dbReference>
<comment type="caution">
    <text evidence="2">The sequence shown here is derived from an EMBL/GenBank/DDBJ whole genome shotgun (WGS) entry which is preliminary data.</text>
</comment>
<proteinExistence type="predicted"/>
<dbReference type="GO" id="GO:0004523">
    <property type="term" value="F:RNA-DNA hybrid ribonuclease activity"/>
    <property type="evidence" value="ECO:0007669"/>
    <property type="project" value="InterPro"/>
</dbReference>
<evidence type="ECO:0000313" key="2">
    <source>
        <dbReference type="EMBL" id="KAF2601960.1"/>
    </source>
</evidence>
<gene>
    <name evidence="2" type="ORF">F2Q70_00028482</name>
</gene>
<name>A0A8S9L1T1_BRACR</name>
<feature type="domain" description="RNase H type-1" evidence="1">
    <location>
        <begin position="71"/>
        <end position="187"/>
    </location>
</feature>
<organism evidence="2">
    <name type="scientific">Brassica cretica</name>
    <name type="common">Mustard</name>
    <dbReference type="NCBI Taxonomy" id="69181"/>
    <lineage>
        <taxon>Eukaryota</taxon>
        <taxon>Viridiplantae</taxon>
        <taxon>Streptophyta</taxon>
        <taxon>Embryophyta</taxon>
        <taxon>Tracheophyta</taxon>
        <taxon>Spermatophyta</taxon>
        <taxon>Magnoliopsida</taxon>
        <taxon>eudicotyledons</taxon>
        <taxon>Gunneridae</taxon>
        <taxon>Pentapetalae</taxon>
        <taxon>rosids</taxon>
        <taxon>malvids</taxon>
        <taxon>Brassicales</taxon>
        <taxon>Brassicaceae</taxon>
        <taxon>Brassiceae</taxon>
        <taxon>Brassica</taxon>
    </lineage>
</organism>
<dbReference type="Pfam" id="PF13456">
    <property type="entry name" value="RVT_3"/>
    <property type="match status" value="1"/>
</dbReference>
<evidence type="ECO:0000259" key="1">
    <source>
        <dbReference type="Pfam" id="PF13456"/>
    </source>
</evidence>
<accession>A0A8S9L1T1</accession>
<dbReference type="AlphaFoldDB" id="A0A8S9L1T1"/>
<dbReference type="InterPro" id="IPR002156">
    <property type="entry name" value="RNaseH_domain"/>
</dbReference>
<sequence length="217" mass="25190">MRNHRRDFQLTTDSVKVTKVSAKAFRDAEEWFVAQAFEKEWKDTEKITQPVSERRMYPPKPGRKMCNVGFTFDNNKRIAGGGWVLRNKRGVVLLHSRRSFTGIKTKDETRFEVMLWAAESMKSHRQTKIIMAGEFSELFGAVQRPEAWPSFLFHGTKIRRELSGVEEFELSVVNRNANRGAFFIAQSVTNLGFDNSYVAVGHPPWLFEFFVNESRLF</sequence>